<comment type="similarity">
    <text evidence="2 6">Belongs to the FPP/GGPP synthase family.</text>
</comment>
<comment type="cofactor">
    <cofactor evidence="1">
        <name>Mg(2+)</name>
        <dbReference type="ChEBI" id="CHEBI:18420"/>
    </cofactor>
</comment>
<proteinExistence type="inferred from homology"/>
<dbReference type="InterPro" id="IPR033749">
    <property type="entry name" value="Polyprenyl_synt_CS"/>
</dbReference>
<evidence type="ECO:0000256" key="2">
    <source>
        <dbReference type="ARBA" id="ARBA00006706"/>
    </source>
</evidence>
<evidence type="ECO:0000256" key="3">
    <source>
        <dbReference type="ARBA" id="ARBA00022679"/>
    </source>
</evidence>
<dbReference type="PANTHER" id="PTHR12001">
    <property type="entry name" value="GERANYLGERANYL PYROPHOSPHATE SYNTHASE"/>
    <property type="match status" value="1"/>
</dbReference>
<comment type="caution">
    <text evidence="7">The sequence shown here is derived from an EMBL/GenBank/DDBJ whole genome shotgun (WGS) entry which is preliminary data.</text>
</comment>
<accession>A0A4Q0AHM6</accession>
<dbReference type="CDD" id="cd00685">
    <property type="entry name" value="Trans_IPPS_HT"/>
    <property type="match status" value="1"/>
</dbReference>
<dbReference type="SUPFAM" id="SSF48576">
    <property type="entry name" value="Terpenoid synthases"/>
    <property type="match status" value="1"/>
</dbReference>
<evidence type="ECO:0000256" key="6">
    <source>
        <dbReference type="RuleBase" id="RU004466"/>
    </source>
</evidence>
<dbReference type="InterPro" id="IPR000092">
    <property type="entry name" value="Polyprenyl_synt"/>
</dbReference>
<evidence type="ECO:0000256" key="4">
    <source>
        <dbReference type="ARBA" id="ARBA00022723"/>
    </source>
</evidence>
<evidence type="ECO:0000313" key="8">
    <source>
        <dbReference type="Proteomes" id="UP000289257"/>
    </source>
</evidence>
<keyword evidence="4" id="KW-0479">Metal-binding</keyword>
<dbReference type="Proteomes" id="UP000289257">
    <property type="component" value="Unassembled WGS sequence"/>
</dbReference>
<sequence length="396" mass="44211">MVACLVKTRGVPERGPLLHCLMAREEPHYAIVGDMKHTGISTQKALAPVDSKAMVDAFIAPLLRQLTENARRVNPHYETMWQDIHYLYSAGGKRLRSYMTLLTYEAFGGLSLQRMLPAAASQELLHLAMLIHDDIIDRDVMRYGVKNMTQQYVDHYEELIDDTVVRRHYAESAALLAGDLLISEAYHVIAKADIEPTLIIKIQRLLSHAIFQVVGGELLDTETPFRGFGSTDPLVIASLKTASYSFISPLLIGATLAEASPIQRNILRKLGEQLGIAYQLRDDVLGVFGNASKTGKSVDSDITEGKQTLLIEAFRTSATETQLMEFNTLFGRRDASTDDIDRVKTLLAESGAKEAIEKCIIDYQEYCHSLLQSLDIDIKHREAFGQLIDLCVKRDT</sequence>
<evidence type="ECO:0000256" key="1">
    <source>
        <dbReference type="ARBA" id="ARBA00001946"/>
    </source>
</evidence>
<name>A0A4Q0AHM6_9BACT</name>
<dbReference type="PANTHER" id="PTHR12001:SF85">
    <property type="entry name" value="SHORT CHAIN ISOPRENYL DIPHOSPHATE SYNTHASE"/>
    <property type="match status" value="1"/>
</dbReference>
<organism evidence="7 8">
    <name type="scientific">Candidatus Microsaccharimonas sossegonensis</name>
    <dbReference type="NCBI Taxonomy" id="2506948"/>
    <lineage>
        <taxon>Bacteria</taxon>
        <taxon>Candidatus Saccharimonadota</taxon>
        <taxon>Candidatus Saccharimonadia</taxon>
        <taxon>Candidatus Saccharimonadales</taxon>
        <taxon>Candidatus Saccharimonadaceae</taxon>
        <taxon>Candidatus Microsaccharimonas</taxon>
    </lineage>
</organism>
<dbReference type="Gene3D" id="1.10.600.10">
    <property type="entry name" value="Farnesyl Diphosphate Synthase"/>
    <property type="match status" value="1"/>
</dbReference>
<dbReference type="GO" id="GO:0008299">
    <property type="term" value="P:isoprenoid biosynthetic process"/>
    <property type="evidence" value="ECO:0007669"/>
    <property type="project" value="InterPro"/>
</dbReference>
<evidence type="ECO:0000313" key="7">
    <source>
        <dbReference type="EMBL" id="RWZ78681.1"/>
    </source>
</evidence>
<keyword evidence="5" id="KW-0460">Magnesium</keyword>
<dbReference type="EMBL" id="SCKX01000001">
    <property type="protein sequence ID" value="RWZ78681.1"/>
    <property type="molecule type" value="Genomic_DNA"/>
</dbReference>
<keyword evidence="8" id="KW-1185">Reference proteome</keyword>
<dbReference type="InterPro" id="IPR008949">
    <property type="entry name" value="Isoprenoid_synthase_dom_sf"/>
</dbReference>
<dbReference type="Pfam" id="PF00348">
    <property type="entry name" value="polyprenyl_synt"/>
    <property type="match status" value="1"/>
</dbReference>
<evidence type="ECO:0000256" key="5">
    <source>
        <dbReference type="ARBA" id="ARBA00022842"/>
    </source>
</evidence>
<gene>
    <name evidence="7" type="ORF">EOT05_02955</name>
</gene>
<dbReference type="AlphaFoldDB" id="A0A4Q0AHM6"/>
<reference evidence="7" key="1">
    <citation type="submission" date="2019-01" db="EMBL/GenBank/DDBJ databases">
        <title>Genomic signatures and co-occurrence patterns of the ultra-small Saccharimodia (Patescibacteria phylum) suggest a symbiotic lifestyle.</title>
        <authorList>
            <person name="Lemos L."/>
            <person name="Medeiros J."/>
            <person name="Andreote F."/>
            <person name="Fernandes G."/>
            <person name="Varani A."/>
            <person name="Oliveira G."/>
            <person name="Pylro V."/>
        </authorList>
    </citation>
    <scope>NUCLEOTIDE SEQUENCE [LARGE SCALE GENOMIC DNA]</scope>
    <source>
        <strain evidence="7">AMD02</strain>
    </source>
</reference>
<dbReference type="PROSITE" id="PS00444">
    <property type="entry name" value="POLYPRENYL_SYNTHASE_2"/>
    <property type="match status" value="1"/>
</dbReference>
<protein>
    <submittedName>
        <fullName evidence="7">Polyprenyl synthetase family protein</fullName>
    </submittedName>
</protein>
<dbReference type="SFLD" id="SFLDS00005">
    <property type="entry name" value="Isoprenoid_Synthase_Type_I"/>
    <property type="match status" value="1"/>
</dbReference>
<keyword evidence="3 6" id="KW-0808">Transferase</keyword>
<dbReference type="GO" id="GO:0004659">
    <property type="term" value="F:prenyltransferase activity"/>
    <property type="evidence" value="ECO:0007669"/>
    <property type="project" value="InterPro"/>
</dbReference>
<dbReference type="GO" id="GO:0046872">
    <property type="term" value="F:metal ion binding"/>
    <property type="evidence" value="ECO:0007669"/>
    <property type="project" value="UniProtKB-KW"/>
</dbReference>